<keyword evidence="4 6" id="KW-1133">Transmembrane helix</keyword>
<keyword evidence="3 6" id="KW-0812">Transmembrane</keyword>
<evidence type="ECO:0000256" key="6">
    <source>
        <dbReference type="SAM" id="Phobius"/>
    </source>
</evidence>
<dbReference type="AlphaFoldDB" id="A0A4U9XGZ2"/>
<proteinExistence type="predicted"/>
<sequence>MNTNIPSQFLPFSIPLILLQVLLIIIALLKLRKMSKTKYLSKTIWMLIIIFINLFGPIVFLSLEGKNE</sequence>
<feature type="domain" description="Cardiolipin synthase N-terminal" evidence="7">
    <location>
        <begin position="23"/>
        <end position="61"/>
    </location>
</feature>
<dbReference type="RefSeq" id="WP_077322967.1">
    <property type="nucleotide sequence ID" value="NZ_CABEHT010000001.1"/>
</dbReference>
<organism evidence="8 9">
    <name type="scientific">Streptococcus pseudoporcinus</name>
    <dbReference type="NCBI Taxonomy" id="361101"/>
    <lineage>
        <taxon>Bacteria</taxon>
        <taxon>Bacillati</taxon>
        <taxon>Bacillota</taxon>
        <taxon>Bacilli</taxon>
        <taxon>Lactobacillales</taxon>
        <taxon>Streptococcaceae</taxon>
        <taxon>Streptococcus</taxon>
    </lineage>
</organism>
<evidence type="ECO:0000256" key="3">
    <source>
        <dbReference type="ARBA" id="ARBA00022692"/>
    </source>
</evidence>
<keyword evidence="2" id="KW-1003">Cell membrane</keyword>
<dbReference type="InterPro" id="IPR027379">
    <property type="entry name" value="CLS_N"/>
</dbReference>
<dbReference type="EMBL" id="CABEHT010000001">
    <property type="protein sequence ID" value="VTS12404.1"/>
    <property type="molecule type" value="Genomic_DNA"/>
</dbReference>
<evidence type="ECO:0000259" key="7">
    <source>
        <dbReference type="Pfam" id="PF13396"/>
    </source>
</evidence>
<evidence type="ECO:0000256" key="4">
    <source>
        <dbReference type="ARBA" id="ARBA00022989"/>
    </source>
</evidence>
<reference evidence="8 9" key="1">
    <citation type="submission" date="2019-05" db="EMBL/GenBank/DDBJ databases">
        <authorList>
            <consortium name="Pathogen Informatics"/>
        </authorList>
    </citation>
    <scope>NUCLEOTIDE SEQUENCE [LARGE SCALE GENOMIC DNA]</scope>
    <source>
        <strain evidence="8 9">NCTC5386</strain>
    </source>
</reference>
<evidence type="ECO:0000313" key="9">
    <source>
        <dbReference type="Proteomes" id="UP000394068"/>
    </source>
</evidence>
<gene>
    <name evidence="8" type="ORF">NCTC5386_00214</name>
</gene>
<evidence type="ECO:0000256" key="5">
    <source>
        <dbReference type="ARBA" id="ARBA00023136"/>
    </source>
</evidence>
<dbReference type="GO" id="GO:0005886">
    <property type="term" value="C:plasma membrane"/>
    <property type="evidence" value="ECO:0007669"/>
    <property type="project" value="UniProtKB-SubCell"/>
</dbReference>
<dbReference type="Proteomes" id="UP000394068">
    <property type="component" value="Unassembled WGS sequence"/>
</dbReference>
<evidence type="ECO:0000256" key="1">
    <source>
        <dbReference type="ARBA" id="ARBA00004651"/>
    </source>
</evidence>
<comment type="subcellular location">
    <subcellularLocation>
        <location evidence="1">Cell membrane</location>
        <topology evidence="1">Multi-pass membrane protein</topology>
    </subcellularLocation>
</comment>
<keyword evidence="5 6" id="KW-0472">Membrane</keyword>
<evidence type="ECO:0000313" key="8">
    <source>
        <dbReference type="EMBL" id="VTS12404.1"/>
    </source>
</evidence>
<dbReference type="Pfam" id="PF13396">
    <property type="entry name" value="PLDc_N"/>
    <property type="match status" value="1"/>
</dbReference>
<protein>
    <recommendedName>
        <fullName evidence="7">Cardiolipin synthase N-terminal domain-containing protein</fullName>
    </recommendedName>
</protein>
<evidence type="ECO:0000256" key="2">
    <source>
        <dbReference type="ARBA" id="ARBA00022475"/>
    </source>
</evidence>
<accession>A0A4U9XGZ2</accession>
<feature type="transmembrane region" description="Helical" evidence="6">
    <location>
        <begin position="43"/>
        <end position="63"/>
    </location>
</feature>
<feature type="transmembrane region" description="Helical" evidence="6">
    <location>
        <begin position="12"/>
        <end position="31"/>
    </location>
</feature>
<name>A0A4U9XGZ2_9STRE</name>